<dbReference type="InterPro" id="IPR036397">
    <property type="entry name" value="RNaseH_sf"/>
</dbReference>
<accession>A0A818NNB6</accession>
<organism evidence="1 2">
    <name type="scientific">Rotaria socialis</name>
    <dbReference type="NCBI Taxonomy" id="392032"/>
    <lineage>
        <taxon>Eukaryota</taxon>
        <taxon>Metazoa</taxon>
        <taxon>Spiralia</taxon>
        <taxon>Gnathifera</taxon>
        <taxon>Rotifera</taxon>
        <taxon>Eurotatoria</taxon>
        <taxon>Bdelloidea</taxon>
        <taxon>Philodinida</taxon>
        <taxon>Philodinidae</taxon>
        <taxon>Rotaria</taxon>
    </lineage>
</organism>
<dbReference type="Proteomes" id="UP000663833">
    <property type="component" value="Unassembled WGS sequence"/>
</dbReference>
<dbReference type="PANTHER" id="PTHR37984:SF5">
    <property type="entry name" value="PROTEIN NYNRIN-LIKE"/>
    <property type="match status" value="1"/>
</dbReference>
<name>A0A818NNB6_9BILA</name>
<dbReference type="GO" id="GO:0003676">
    <property type="term" value="F:nucleic acid binding"/>
    <property type="evidence" value="ECO:0007669"/>
    <property type="project" value="InterPro"/>
</dbReference>
<dbReference type="PANTHER" id="PTHR37984">
    <property type="entry name" value="PROTEIN CBG26694"/>
    <property type="match status" value="1"/>
</dbReference>
<evidence type="ECO:0000313" key="1">
    <source>
        <dbReference type="EMBL" id="CAF3609536.1"/>
    </source>
</evidence>
<proteinExistence type="predicted"/>
<dbReference type="Gene3D" id="3.30.420.10">
    <property type="entry name" value="Ribonuclease H-like superfamily/Ribonuclease H"/>
    <property type="match status" value="1"/>
</dbReference>
<comment type="caution">
    <text evidence="1">The sequence shown here is derived from an EMBL/GenBank/DDBJ whole genome shotgun (WGS) entry which is preliminary data.</text>
</comment>
<dbReference type="AlphaFoldDB" id="A0A818NNB6"/>
<evidence type="ECO:0000313" key="2">
    <source>
        <dbReference type="Proteomes" id="UP000663833"/>
    </source>
</evidence>
<dbReference type="EMBL" id="CAJNYD010004579">
    <property type="protein sequence ID" value="CAF3609536.1"/>
    <property type="molecule type" value="Genomic_DNA"/>
</dbReference>
<sequence length="619" mass="72468">MDGKIAALWNERRTNWDEVLQYVTFNYNTSIHATTKQTPFEMMHGRQATLPFDQQKEIISLTQDPEHGEKIRIYLEKLVNEARNNIIKNQQQYKTRYDLNRQNLSLKLNDLVLIKTRNIRNKFDIRYEGPFKIIKQLGIKTFIVQHGWHNEHCVTHPEMEKRDKNTGPVSSNMVDMSGDDSDDDMDDGKLNDYVQYKCDHITHYDYNATWSLQDAIATTFNKFLDKSQTINLWQCGIDLELDTWKNKLFSRPQYNKHIEQQQRIKMKQYAIDDCIAVAELFLYMCPATTNHHQLHDVSQHASTKTITLTTTTTTTKTTRRTILDLCDDLSDISEDELIQILKPKFDKKKEENVHQPHDPPVELIITTTENEINELIPTQQPPPNTSTTLTLTRNERQRRKNRKLKWKQKHRPDFQRKIKRPIYHRYDYRKIRSQLADDDIHTSHQITINKEKGEVLIGFKSKEEEEKARNKIKINNFSRTQYIERWGSIYTSNIFNAFSLSSPSLLNRFRSLSTCHFPQSRRNSHLCSNLRSHHVRYSSPTTITLFRTKSILPSIVEEESTIDDRSPSPTTSTSQLSCTIVDARRSTANSCNVEELAAYLDNFLYLPKSLSGAAELMYT</sequence>
<protein>
    <submittedName>
        <fullName evidence="1">Uncharacterized protein</fullName>
    </submittedName>
</protein>
<dbReference type="InterPro" id="IPR050951">
    <property type="entry name" value="Retrovirus_Pol_polyprotein"/>
</dbReference>
<gene>
    <name evidence="1" type="ORF">LUA448_LOCUS30855</name>
</gene>
<reference evidence="1" key="1">
    <citation type="submission" date="2021-02" db="EMBL/GenBank/DDBJ databases">
        <authorList>
            <person name="Nowell W R."/>
        </authorList>
    </citation>
    <scope>NUCLEOTIDE SEQUENCE</scope>
</reference>